<reference evidence="6" key="1">
    <citation type="submission" date="2020-08" db="EMBL/GenBank/DDBJ databases">
        <title>Genome public.</title>
        <authorList>
            <person name="Liu C."/>
            <person name="Sun Q."/>
        </authorList>
    </citation>
    <scope>NUCLEOTIDE SEQUENCE</scope>
    <source>
        <strain evidence="6">BX1005</strain>
    </source>
</reference>
<accession>A0A923RT27</accession>
<sequence length="295" mass="33261">MKHIFWQYHPVIHLIFYIGTVLSGMLFMHPAFLACSIIFSISCYMTVAKEKRRFLSGMLLVFLLLSVLNPVFNPSGSHVLFTYMAGRHYTLEALCYGMAMAAMFVTVLTWFASYQITMTSDKFLYCFSRLLPAVSMVLTMVLRFLPLYGRHLKKIADARKGIGKSAENGTLKERTEDGMLLVSALTSWALEGGMVTSSAMLSRGYGSGSRTSFCIYKWRGKEKCLLFAMLADIVLIVYCMIKGGAFVSYLPVLEIADLSDGYRMAGLIGYAAFLAIPTAAYVMEEIRWFILRYRM</sequence>
<gene>
    <name evidence="6" type="ORF">H8S17_08430</name>
</gene>
<feature type="transmembrane region" description="Helical" evidence="5">
    <location>
        <begin position="12"/>
        <end position="42"/>
    </location>
</feature>
<comment type="caution">
    <text evidence="6">The sequence shown here is derived from an EMBL/GenBank/DDBJ whole genome shotgun (WGS) entry which is preliminary data.</text>
</comment>
<keyword evidence="7" id="KW-1185">Reference proteome</keyword>
<name>A0A923RT27_9FIRM</name>
<evidence type="ECO:0008006" key="8">
    <source>
        <dbReference type="Google" id="ProtNLM"/>
    </source>
</evidence>
<dbReference type="PROSITE" id="PS51257">
    <property type="entry name" value="PROKAR_LIPOPROTEIN"/>
    <property type="match status" value="1"/>
</dbReference>
<dbReference type="RefSeq" id="WP_186866962.1">
    <property type="nucleotide sequence ID" value="NZ_JACOPH010000005.1"/>
</dbReference>
<evidence type="ECO:0000256" key="3">
    <source>
        <dbReference type="ARBA" id="ARBA00022989"/>
    </source>
</evidence>
<evidence type="ECO:0000256" key="5">
    <source>
        <dbReference type="SAM" id="Phobius"/>
    </source>
</evidence>
<keyword evidence="2 5" id="KW-0812">Transmembrane</keyword>
<feature type="transmembrane region" description="Helical" evidence="5">
    <location>
        <begin position="122"/>
        <end position="145"/>
    </location>
</feature>
<feature type="transmembrane region" description="Helical" evidence="5">
    <location>
        <begin position="262"/>
        <end position="283"/>
    </location>
</feature>
<evidence type="ECO:0000256" key="2">
    <source>
        <dbReference type="ARBA" id="ARBA00022692"/>
    </source>
</evidence>
<proteinExistence type="predicted"/>
<evidence type="ECO:0000313" key="6">
    <source>
        <dbReference type="EMBL" id="MBC5714233.1"/>
    </source>
</evidence>
<feature type="transmembrane region" description="Helical" evidence="5">
    <location>
        <begin position="54"/>
        <end position="72"/>
    </location>
</feature>
<organism evidence="6 7">
    <name type="scientific">Roseburia zhanii</name>
    <dbReference type="NCBI Taxonomy" id="2763064"/>
    <lineage>
        <taxon>Bacteria</taxon>
        <taxon>Bacillati</taxon>
        <taxon>Bacillota</taxon>
        <taxon>Clostridia</taxon>
        <taxon>Lachnospirales</taxon>
        <taxon>Lachnospiraceae</taxon>
        <taxon>Roseburia</taxon>
    </lineage>
</organism>
<feature type="transmembrane region" description="Helical" evidence="5">
    <location>
        <begin position="225"/>
        <end position="250"/>
    </location>
</feature>
<dbReference type="CDD" id="cd16914">
    <property type="entry name" value="EcfT"/>
    <property type="match status" value="1"/>
</dbReference>
<feature type="transmembrane region" description="Helical" evidence="5">
    <location>
        <begin position="93"/>
        <end position="116"/>
    </location>
</feature>
<dbReference type="InterPro" id="IPR003339">
    <property type="entry name" value="ABC/ECF_trnsptr_transmembrane"/>
</dbReference>
<dbReference type="Proteomes" id="UP000606720">
    <property type="component" value="Unassembled WGS sequence"/>
</dbReference>
<dbReference type="GO" id="GO:0005886">
    <property type="term" value="C:plasma membrane"/>
    <property type="evidence" value="ECO:0007669"/>
    <property type="project" value="UniProtKB-ARBA"/>
</dbReference>
<keyword evidence="4 5" id="KW-0472">Membrane</keyword>
<evidence type="ECO:0000256" key="1">
    <source>
        <dbReference type="ARBA" id="ARBA00004141"/>
    </source>
</evidence>
<protein>
    <recommendedName>
        <fullName evidence="8">Energy-coupling factor transporter transmembrane protein EcfT</fullName>
    </recommendedName>
</protein>
<comment type="subcellular location">
    <subcellularLocation>
        <location evidence="1">Membrane</location>
        <topology evidence="1">Multi-pass membrane protein</topology>
    </subcellularLocation>
</comment>
<dbReference type="AlphaFoldDB" id="A0A923RT27"/>
<dbReference type="EMBL" id="JACOPH010000005">
    <property type="protein sequence ID" value="MBC5714233.1"/>
    <property type="molecule type" value="Genomic_DNA"/>
</dbReference>
<keyword evidence="3 5" id="KW-1133">Transmembrane helix</keyword>
<evidence type="ECO:0000256" key="4">
    <source>
        <dbReference type="ARBA" id="ARBA00023136"/>
    </source>
</evidence>
<evidence type="ECO:0000313" key="7">
    <source>
        <dbReference type="Proteomes" id="UP000606720"/>
    </source>
</evidence>